<keyword evidence="1" id="KW-0418">Kinase</keyword>
<dbReference type="AlphaFoldDB" id="A0A1I6HLG6"/>
<reference evidence="1 2" key="1">
    <citation type="submission" date="2016-10" db="EMBL/GenBank/DDBJ databases">
        <authorList>
            <person name="de Groot N.N."/>
        </authorList>
    </citation>
    <scope>NUCLEOTIDE SEQUENCE [LARGE SCALE GENOMIC DNA]</scope>
    <source>
        <strain evidence="1 2">743A</strain>
    </source>
</reference>
<evidence type="ECO:0000313" key="1">
    <source>
        <dbReference type="EMBL" id="SFR55276.1"/>
    </source>
</evidence>
<dbReference type="InterPro" id="IPR027417">
    <property type="entry name" value="P-loop_NTPase"/>
</dbReference>
<sequence>MNKIITISRQYGSGGRQIGKKTAEIFGIPFYDSEIITQAARESGFAEQAFEKAEEKATNSLLYSITMGMNAYAAHDYGVAGLSVDDRIFLAQSDVIRRVAEEGSCVIVGRCADYILKDKENVVNIFICAGLDFRIQHAVSQYGLSSTKAAESILKYDKRRANYYNYHSTQRWGDVNNYHLSIRSDFGGIDHAVNCIKAFLEVE</sequence>
<dbReference type="GO" id="GO:0016301">
    <property type="term" value="F:kinase activity"/>
    <property type="evidence" value="ECO:0007669"/>
    <property type="project" value="UniProtKB-KW"/>
</dbReference>
<keyword evidence="1" id="KW-0808">Transferase</keyword>
<keyword evidence="2" id="KW-1185">Reference proteome</keyword>
<dbReference type="OrthoDB" id="9781180at2"/>
<evidence type="ECO:0000313" key="2">
    <source>
        <dbReference type="Proteomes" id="UP000199659"/>
    </source>
</evidence>
<name>A0A1I6HLG6_9FIRM</name>
<proteinExistence type="predicted"/>
<dbReference type="STRING" id="37658.SAMN05661086_00079"/>
<protein>
    <submittedName>
        <fullName evidence="1">Cytidylate kinase</fullName>
    </submittedName>
</protein>
<organism evidence="1 2">
    <name type="scientific">Anaeromicropila populeti</name>
    <dbReference type="NCBI Taxonomy" id="37658"/>
    <lineage>
        <taxon>Bacteria</taxon>
        <taxon>Bacillati</taxon>
        <taxon>Bacillota</taxon>
        <taxon>Clostridia</taxon>
        <taxon>Lachnospirales</taxon>
        <taxon>Lachnospiraceae</taxon>
        <taxon>Anaeromicropila</taxon>
    </lineage>
</organism>
<dbReference type="Proteomes" id="UP000199659">
    <property type="component" value="Unassembled WGS sequence"/>
</dbReference>
<gene>
    <name evidence="1" type="ORF">SAMN05661086_00079</name>
</gene>
<dbReference type="EMBL" id="FOYZ01000001">
    <property type="protein sequence ID" value="SFR55276.1"/>
    <property type="molecule type" value="Genomic_DNA"/>
</dbReference>
<dbReference type="Gene3D" id="3.40.50.300">
    <property type="entry name" value="P-loop containing nucleotide triphosphate hydrolases"/>
    <property type="match status" value="1"/>
</dbReference>
<dbReference type="RefSeq" id="WP_092558715.1">
    <property type="nucleotide sequence ID" value="NZ_FOYZ01000001.1"/>
</dbReference>
<dbReference type="SUPFAM" id="SSF52540">
    <property type="entry name" value="P-loop containing nucleoside triphosphate hydrolases"/>
    <property type="match status" value="1"/>
</dbReference>
<dbReference type="Pfam" id="PF13189">
    <property type="entry name" value="Cytidylate_kin2"/>
    <property type="match status" value="1"/>
</dbReference>
<accession>A0A1I6HLG6</accession>